<feature type="compositionally biased region" description="Basic and acidic residues" evidence="1">
    <location>
        <begin position="343"/>
        <end position="365"/>
    </location>
</feature>
<accession>A0A286E938</accession>
<feature type="compositionally biased region" description="Basic and acidic residues" evidence="1">
    <location>
        <begin position="134"/>
        <end position="147"/>
    </location>
</feature>
<dbReference type="EMBL" id="OCNE01000030">
    <property type="protein sequence ID" value="SOD67374.1"/>
    <property type="molecule type" value="Genomic_DNA"/>
</dbReference>
<keyword evidence="3" id="KW-1185">Reference proteome</keyword>
<evidence type="ECO:0000256" key="1">
    <source>
        <dbReference type="SAM" id="MobiDB-lite"/>
    </source>
</evidence>
<sequence>MSGDTARASGRRGRIRATPGCDGVDGVEVGDDGLTLTVTFLGKAPHGLGPEHVRIDGGRRITGVEALGVEVEREEDPELDDRLHVRLNKAGDTSVYRVSLVAPDPFGRPGTDPLPGLDQRYHGADFTFAPQRPRPLDPETHREEPPARAELAPPPASDHVARDYASFRRLLLDRVALTAPDWVERNPADLGVTLVELLAYTADQLSYQQDAVATEAYLDTARSRVSLRRHARLVDYPVHDGCSARALVVLRVREEATLGPGEYRFAAVETRAPELDQRPAPRTVLTLDELAELEEHGAVEVFEPLDPRPVTLRPEHNAISLWTWDGEVEVLPRGSTSATLRDAWTRDGHGSPDGEEPPREREGGGGRRRRLALRPGDLLLFEEVRGPHSGTPGDADPSHRQVVRLTSVTPAVDQLLDQPVVEVRWSAEDALTFPLHVAGRGGPDRGPLEDVALARGNVLAVDHGRTHPEPGFDGPAPEVVTVPPDPTVPHDRAAEADHPATGPGNPPARLINALRRQTGHGRPLDAAQVGELFRLVGAEATRRAGLDVESAGRRSGGARVVPSTAPAQAEALETLLAQTTYPGIPAAFRPRPRRQPVAQTVPFPDPRHIAAGQAAALAGVPERVRTRLVELWRSARDREGLDEAEIAELTTLFGAPAVERLQPHRQPARALAELLHRRERLLGGKLKRLAVLTARARAGRVLDERVVWELTRAWGPPYAAGLLPEDPALHGPAAALPPAPAAALPAIRLWELADDGGRGQLWEPRRDLLDSGPWGAPRPEGSGPSRDHHFVGELENDGRLALRFGDGAYGARPRPGSRLELRYRVGGGTAGNVGAGAIRHLVLDARPEEGPHAGSPEGRRPFPVVEVRNPLPAVGGAEPESLADIRRRAPLAPRREPLRAVTAADYARLASGVPGVARAAAELRFTGAGHEAHVAVDARGLGPAEQPAELLAAVAAALEPVRRIGHHVVVGPARPVPLEVALAVCAAPGHQHGQIVDELYRVLGAGTLPGGRLGFFHPDALTFGEPVRLSRLVAAAAAVRGVRAARVTRLHRQFHPPRGEREDGVLRLGPLEVAQCDNDPDLPENGRLTIELTPGGDRR</sequence>
<feature type="region of interest" description="Disordered" evidence="1">
    <location>
        <begin position="761"/>
        <end position="786"/>
    </location>
</feature>
<gene>
    <name evidence="2" type="ORF">SAMN06297387_13036</name>
</gene>
<protein>
    <submittedName>
        <fullName evidence="2">Putative baseplate assembly protein</fullName>
    </submittedName>
</protein>
<proteinExistence type="predicted"/>
<evidence type="ECO:0000313" key="3">
    <source>
        <dbReference type="Proteomes" id="UP000219072"/>
    </source>
</evidence>
<dbReference type="Proteomes" id="UP000219072">
    <property type="component" value="Unassembled WGS sequence"/>
</dbReference>
<reference evidence="2 3" key="1">
    <citation type="submission" date="2017-09" db="EMBL/GenBank/DDBJ databases">
        <authorList>
            <person name="Ehlers B."/>
            <person name="Leendertz F.H."/>
        </authorList>
    </citation>
    <scope>NUCLEOTIDE SEQUENCE [LARGE SCALE GENOMIC DNA]</scope>
    <source>
        <strain evidence="2 3">CGMCC 4.7095</strain>
    </source>
</reference>
<feature type="compositionally biased region" description="Basic and acidic residues" evidence="1">
    <location>
        <begin position="488"/>
        <end position="498"/>
    </location>
</feature>
<name>A0A286E938_9ACTN</name>
<dbReference type="RefSeq" id="WP_097233994.1">
    <property type="nucleotide sequence ID" value="NZ_OCNE01000030.1"/>
</dbReference>
<evidence type="ECO:0000313" key="2">
    <source>
        <dbReference type="EMBL" id="SOD67374.1"/>
    </source>
</evidence>
<organism evidence="2 3">
    <name type="scientific">Streptomyces zhaozhouensis</name>
    <dbReference type="NCBI Taxonomy" id="1300267"/>
    <lineage>
        <taxon>Bacteria</taxon>
        <taxon>Bacillati</taxon>
        <taxon>Actinomycetota</taxon>
        <taxon>Actinomycetes</taxon>
        <taxon>Kitasatosporales</taxon>
        <taxon>Streptomycetaceae</taxon>
        <taxon>Streptomyces</taxon>
    </lineage>
</organism>
<dbReference type="OrthoDB" id="9027184at2"/>
<feature type="region of interest" description="Disordered" evidence="1">
    <location>
        <begin position="335"/>
        <end position="369"/>
    </location>
</feature>
<feature type="region of interest" description="Disordered" evidence="1">
    <location>
        <begin position="128"/>
        <end position="158"/>
    </location>
</feature>
<feature type="region of interest" description="Disordered" evidence="1">
    <location>
        <begin position="468"/>
        <end position="506"/>
    </location>
</feature>
<feature type="region of interest" description="Disordered" evidence="1">
    <location>
        <begin position="1076"/>
        <end position="1099"/>
    </location>
</feature>
<dbReference type="AlphaFoldDB" id="A0A286E938"/>